<dbReference type="EMBL" id="HBKP01012118">
    <property type="protein sequence ID" value="CAE2219423.1"/>
    <property type="molecule type" value="Transcribed_RNA"/>
</dbReference>
<reference evidence="2" key="1">
    <citation type="submission" date="2021-01" db="EMBL/GenBank/DDBJ databases">
        <authorList>
            <person name="Corre E."/>
            <person name="Pelletier E."/>
            <person name="Niang G."/>
            <person name="Scheremetjew M."/>
            <person name="Finn R."/>
            <person name="Kale V."/>
            <person name="Holt S."/>
            <person name="Cochrane G."/>
            <person name="Meng A."/>
            <person name="Brown T."/>
            <person name="Cohen L."/>
        </authorList>
    </citation>
    <scope>NUCLEOTIDE SEQUENCE</scope>
    <source>
        <strain evidence="2">DIVA3 518/3/11/1/6</strain>
    </source>
</reference>
<keyword evidence="1" id="KW-0732">Signal</keyword>
<name>A0A7S4I5Q0_9EUKA</name>
<gene>
    <name evidence="2" type="ORF">VSP0166_LOCUS8501</name>
</gene>
<dbReference type="AlphaFoldDB" id="A0A7S4I5Q0"/>
<proteinExistence type="predicted"/>
<evidence type="ECO:0000256" key="1">
    <source>
        <dbReference type="SAM" id="SignalP"/>
    </source>
</evidence>
<sequence length="150" mass="16506">MARLLAVLFVFVFVVGFVQGYSVNGTMSVNKRSAYCYSYGSNNVDISNTNTWINGTSRSGGGRIGVYTSTSNSVTQLSLQLAICTPTQGNQNTCSTEIIGFDYQQTVQFEYVMVCLECHSLISSCNFDSYYLNLKQDPTFTGYVSCTKCV</sequence>
<protein>
    <submittedName>
        <fullName evidence="2">Uncharacterized protein</fullName>
    </submittedName>
</protein>
<evidence type="ECO:0000313" key="2">
    <source>
        <dbReference type="EMBL" id="CAE2219423.1"/>
    </source>
</evidence>
<accession>A0A7S4I5Q0</accession>
<feature type="chain" id="PRO_5030789632" evidence="1">
    <location>
        <begin position="21"/>
        <end position="150"/>
    </location>
</feature>
<organism evidence="2">
    <name type="scientific">Vannella robusta</name>
    <dbReference type="NCBI Taxonomy" id="1487602"/>
    <lineage>
        <taxon>Eukaryota</taxon>
        <taxon>Amoebozoa</taxon>
        <taxon>Discosea</taxon>
        <taxon>Flabellinia</taxon>
        <taxon>Vannellidae</taxon>
        <taxon>Vannella</taxon>
    </lineage>
</organism>
<feature type="signal peptide" evidence="1">
    <location>
        <begin position="1"/>
        <end position="20"/>
    </location>
</feature>